<comment type="caution">
    <text evidence="1">The sequence shown here is derived from an EMBL/GenBank/DDBJ whole genome shotgun (WGS) entry which is preliminary data.</text>
</comment>
<gene>
    <name evidence="1" type="ORF">I7I52_05986</name>
</gene>
<proteinExistence type="predicted"/>
<dbReference type="AlphaFoldDB" id="A0A8H7YSW1"/>
<dbReference type="VEuPathDB" id="FungiDB:I7I52_05986"/>
<name>A0A8H7YSW1_AJECA</name>
<reference evidence="1 2" key="1">
    <citation type="submission" date="2021-01" db="EMBL/GenBank/DDBJ databases">
        <title>Chromosome-level genome assembly of a human fungal pathogen reveals clustering of transcriptionally co-regulated genes.</title>
        <authorList>
            <person name="Voorhies M."/>
            <person name="Cohen S."/>
            <person name="Shea T.P."/>
            <person name="Petrus S."/>
            <person name="Munoz J.F."/>
            <person name="Poplawski S."/>
            <person name="Goldman W.E."/>
            <person name="Michael T."/>
            <person name="Cuomo C.A."/>
            <person name="Sil A."/>
            <person name="Beyhan S."/>
        </authorList>
    </citation>
    <scope>NUCLEOTIDE SEQUENCE [LARGE SCALE GENOMIC DNA]</scope>
    <source>
        <strain evidence="1 2">G184AR</strain>
    </source>
</reference>
<organism evidence="1 2">
    <name type="scientific">Ajellomyces capsulatus</name>
    <name type="common">Darling's disease fungus</name>
    <name type="synonym">Histoplasma capsulatum</name>
    <dbReference type="NCBI Taxonomy" id="5037"/>
    <lineage>
        <taxon>Eukaryota</taxon>
        <taxon>Fungi</taxon>
        <taxon>Dikarya</taxon>
        <taxon>Ascomycota</taxon>
        <taxon>Pezizomycotina</taxon>
        <taxon>Eurotiomycetes</taxon>
        <taxon>Eurotiomycetidae</taxon>
        <taxon>Onygenales</taxon>
        <taxon>Ajellomycetaceae</taxon>
        <taxon>Histoplasma</taxon>
    </lineage>
</organism>
<protein>
    <submittedName>
        <fullName evidence="1">Uncharacterized protein</fullName>
    </submittedName>
</protein>
<sequence length="96" mass="11128">MDLTFGTIFSAAWPIRQLASVRKACCLRSVKSLGERLALCCSEARLWHRILFFVSQSLDPSVLRMEKIYPMFPYHHPAFLLHRQSSWGRSTLSRCI</sequence>
<evidence type="ECO:0000313" key="1">
    <source>
        <dbReference type="EMBL" id="KAG5295643.1"/>
    </source>
</evidence>
<accession>A0A8H7YSW1</accession>
<dbReference type="EMBL" id="JAEVHI010000003">
    <property type="protein sequence ID" value="KAG5295643.1"/>
    <property type="molecule type" value="Genomic_DNA"/>
</dbReference>
<dbReference type="Proteomes" id="UP000670092">
    <property type="component" value="Unassembled WGS sequence"/>
</dbReference>
<evidence type="ECO:0000313" key="2">
    <source>
        <dbReference type="Proteomes" id="UP000670092"/>
    </source>
</evidence>